<dbReference type="SUPFAM" id="SSF53187">
    <property type="entry name" value="Zn-dependent exopeptidases"/>
    <property type="match status" value="1"/>
</dbReference>
<evidence type="ECO:0000313" key="2">
    <source>
        <dbReference type="Proteomes" id="UP000199064"/>
    </source>
</evidence>
<dbReference type="InterPro" id="IPR011227">
    <property type="entry name" value="UCP029730"/>
</dbReference>
<evidence type="ECO:0000313" key="1">
    <source>
        <dbReference type="EMBL" id="SEB56387.1"/>
    </source>
</evidence>
<sequence>MNAFTFTSPFELIPGDPARGLVLVADHAKRALPETYGALGLPASEFERHIAYDIGVEAVSRALAEKLGVPAVLGGFSRLLIDPNRGINDPTLIRQLYDGTIIPGNYPLTAEERKNRIDRFYLPFHNAVADMVNGVEAATGQAPLIIAVHSFTPSLLGRRRPWEVGVLWDIDNRAAGPLIEALRADGDLTVGDNEPYDGAYPGDTMHRHATTRGFPYALIEIRQDLIAGEAGAKAWAYRLAPMLEAINARPDMHEVRHFGSRTDHM</sequence>
<dbReference type="AlphaFoldDB" id="A0A1H4KD82"/>
<dbReference type="RefSeq" id="WP_090328775.1">
    <property type="nucleotide sequence ID" value="NZ_FNSL01000001.1"/>
</dbReference>
<keyword evidence="2" id="KW-1185">Reference proteome</keyword>
<dbReference type="PIRSF" id="PIRSF029730">
    <property type="entry name" value="UCP029730"/>
    <property type="match status" value="1"/>
</dbReference>
<organism evidence="1 2">
    <name type="scientific">Nitratireductor aquibiodomus</name>
    <dbReference type="NCBI Taxonomy" id="204799"/>
    <lineage>
        <taxon>Bacteria</taxon>
        <taxon>Pseudomonadati</taxon>
        <taxon>Pseudomonadota</taxon>
        <taxon>Alphaproteobacteria</taxon>
        <taxon>Hyphomicrobiales</taxon>
        <taxon>Phyllobacteriaceae</taxon>
        <taxon>Nitratireductor</taxon>
    </lineage>
</organism>
<dbReference type="InterPro" id="IPR007709">
    <property type="entry name" value="N-FG_amidohydro"/>
</dbReference>
<accession>A0A1H4KD82</accession>
<dbReference type="EMBL" id="FNSL01000001">
    <property type="protein sequence ID" value="SEB56387.1"/>
    <property type="molecule type" value="Genomic_DNA"/>
</dbReference>
<proteinExistence type="predicted"/>
<dbReference type="Pfam" id="PF05013">
    <property type="entry name" value="FGase"/>
    <property type="match status" value="1"/>
</dbReference>
<keyword evidence="1" id="KW-0378">Hydrolase</keyword>
<dbReference type="Gene3D" id="3.40.630.40">
    <property type="entry name" value="Zn-dependent exopeptidases"/>
    <property type="match status" value="1"/>
</dbReference>
<dbReference type="Proteomes" id="UP000199064">
    <property type="component" value="Unassembled WGS sequence"/>
</dbReference>
<reference evidence="2" key="1">
    <citation type="submission" date="2016-10" db="EMBL/GenBank/DDBJ databases">
        <authorList>
            <person name="Varghese N."/>
            <person name="Submissions S."/>
        </authorList>
    </citation>
    <scope>NUCLEOTIDE SEQUENCE [LARGE SCALE GENOMIC DNA]</scope>
    <source>
        <strain evidence="2">ES.061</strain>
    </source>
</reference>
<gene>
    <name evidence="1" type="ORF">SAMN05216452_2154</name>
</gene>
<protein>
    <submittedName>
        <fullName evidence="1">Predicted N-formylglutamate amidohydrolase</fullName>
    </submittedName>
</protein>
<name>A0A1H4KD82_9HYPH</name>
<dbReference type="GO" id="GO:0016787">
    <property type="term" value="F:hydrolase activity"/>
    <property type="evidence" value="ECO:0007669"/>
    <property type="project" value="UniProtKB-KW"/>
</dbReference>